<comment type="caution">
    <text evidence="7">The sequence shown here is derived from an EMBL/GenBank/DDBJ whole genome shotgun (WGS) entry which is preliminary data.</text>
</comment>
<dbReference type="SUPFAM" id="SSF51556">
    <property type="entry name" value="Metallo-dependent hydrolases"/>
    <property type="match status" value="1"/>
</dbReference>
<accession>A0ABQ2NPF4</accession>
<keyword evidence="3 5" id="KW-0378">Hydrolase</keyword>
<dbReference type="InterPro" id="IPR003764">
    <property type="entry name" value="GlcNAc_6-P_deAcase"/>
</dbReference>
<evidence type="ECO:0000256" key="4">
    <source>
        <dbReference type="ARBA" id="ARBA00023277"/>
    </source>
</evidence>
<dbReference type="RefSeq" id="WP_188732999.1">
    <property type="nucleotide sequence ID" value="NZ_BMLW01000001.1"/>
</dbReference>
<dbReference type="InterPro" id="IPR032466">
    <property type="entry name" value="Metal_Hydrolase"/>
</dbReference>
<dbReference type="CDD" id="cd00854">
    <property type="entry name" value="NagA"/>
    <property type="match status" value="1"/>
</dbReference>
<evidence type="ECO:0000259" key="6">
    <source>
        <dbReference type="Pfam" id="PF01979"/>
    </source>
</evidence>
<dbReference type="NCBIfam" id="TIGR00221">
    <property type="entry name" value="nagA"/>
    <property type="match status" value="1"/>
</dbReference>
<evidence type="ECO:0000256" key="3">
    <source>
        <dbReference type="ARBA" id="ARBA00022801"/>
    </source>
</evidence>
<comment type="similarity">
    <text evidence="1 5">Belongs to the metallo-dependent hydrolases superfamily. NagA family.</text>
</comment>
<dbReference type="Gene3D" id="2.30.40.10">
    <property type="entry name" value="Urease, subunit C, domain 1"/>
    <property type="match status" value="1"/>
</dbReference>
<keyword evidence="4 5" id="KW-0119">Carbohydrate metabolism</keyword>
<evidence type="ECO:0000313" key="7">
    <source>
        <dbReference type="EMBL" id="GGP07921.1"/>
    </source>
</evidence>
<sequence length="394" mass="42972">MGNSRLLIKNVKEAYLYQEVVQNVSIITENGKIAQILKQEELNDLAFDGEVIDAKNNLKMLPGFIDGHIHGGYGVDIMDATPETLQTLADKLPSEGTTSYLATTITQSDEEISDALKNVSAWINDHQKQGADLVGIHLEGPFVEVSKAGAQPKQYIVEPDLNKFLAWQEDASGQIRTITMAPEHDKTGEFIKTLYKSGINVSAGHTDASFWQIKDAVSLGVRQLTHLCNAMNGIHHRDIGAVGAAFQLEDLHAELISDGIHVVPEMLQLIFDNIGSDRIIMITDSMRAKGLEDGNYELGGQPVQVKNGQATLENGSLAGSILKMIDAVKIMLKLDGVELEDIVKMTAENPAKQVGIFDRKGSIEAGKDADFVLINDEMDIVYTICRGKIAYQGG</sequence>
<gene>
    <name evidence="7" type="primary">nagA</name>
    <name evidence="7" type="ORF">GCM10011346_06100</name>
</gene>
<feature type="domain" description="Amidohydrolase-related" evidence="6">
    <location>
        <begin position="60"/>
        <end position="389"/>
    </location>
</feature>
<keyword evidence="8" id="KW-1185">Reference proteome</keyword>
<dbReference type="InterPro" id="IPR011059">
    <property type="entry name" value="Metal-dep_hydrolase_composite"/>
</dbReference>
<organism evidence="7 8">
    <name type="scientific">Oceanobacillus neutriphilus</name>
    <dbReference type="NCBI Taxonomy" id="531815"/>
    <lineage>
        <taxon>Bacteria</taxon>
        <taxon>Bacillati</taxon>
        <taxon>Bacillota</taxon>
        <taxon>Bacilli</taxon>
        <taxon>Bacillales</taxon>
        <taxon>Bacillaceae</taxon>
        <taxon>Oceanobacillus</taxon>
    </lineage>
</organism>
<dbReference type="EMBL" id="BMLW01000001">
    <property type="protein sequence ID" value="GGP07921.1"/>
    <property type="molecule type" value="Genomic_DNA"/>
</dbReference>
<dbReference type="PANTHER" id="PTHR11113:SF14">
    <property type="entry name" value="N-ACETYLGLUCOSAMINE-6-PHOSPHATE DEACETYLASE"/>
    <property type="match status" value="1"/>
</dbReference>
<keyword evidence="2" id="KW-0479">Metal-binding</keyword>
<dbReference type="Proteomes" id="UP000641206">
    <property type="component" value="Unassembled WGS sequence"/>
</dbReference>
<reference evidence="8" key="1">
    <citation type="journal article" date="2019" name="Int. J. Syst. Evol. Microbiol.">
        <title>The Global Catalogue of Microorganisms (GCM) 10K type strain sequencing project: providing services to taxonomists for standard genome sequencing and annotation.</title>
        <authorList>
            <consortium name="The Broad Institute Genomics Platform"/>
            <consortium name="The Broad Institute Genome Sequencing Center for Infectious Disease"/>
            <person name="Wu L."/>
            <person name="Ma J."/>
        </authorList>
    </citation>
    <scope>NUCLEOTIDE SEQUENCE [LARGE SCALE GENOMIC DNA]</scope>
    <source>
        <strain evidence="8">CGMCC 1.7693</strain>
    </source>
</reference>
<protein>
    <submittedName>
        <fullName evidence="7">N-acetylglucosamine-6-phosphate deacetylase</fullName>
    </submittedName>
</protein>
<dbReference type="InterPro" id="IPR006680">
    <property type="entry name" value="Amidohydro-rel"/>
</dbReference>
<evidence type="ECO:0000313" key="8">
    <source>
        <dbReference type="Proteomes" id="UP000641206"/>
    </source>
</evidence>
<evidence type="ECO:0000256" key="1">
    <source>
        <dbReference type="ARBA" id="ARBA00010716"/>
    </source>
</evidence>
<dbReference type="Gene3D" id="3.20.20.140">
    <property type="entry name" value="Metal-dependent hydrolases"/>
    <property type="match status" value="1"/>
</dbReference>
<dbReference type="PIRSF" id="PIRSF038994">
    <property type="entry name" value="NagA"/>
    <property type="match status" value="1"/>
</dbReference>
<proteinExistence type="inferred from homology"/>
<dbReference type="PANTHER" id="PTHR11113">
    <property type="entry name" value="N-ACETYLGLUCOSAMINE-6-PHOSPHATE DEACETYLASE"/>
    <property type="match status" value="1"/>
</dbReference>
<evidence type="ECO:0000256" key="5">
    <source>
        <dbReference type="PIRNR" id="PIRNR038994"/>
    </source>
</evidence>
<evidence type="ECO:0000256" key="2">
    <source>
        <dbReference type="ARBA" id="ARBA00022723"/>
    </source>
</evidence>
<dbReference type="Pfam" id="PF01979">
    <property type="entry name" value="Amidohydro_1"/>
    <property type="match status" value="1"/>
</dbReference>
<dbReference type="SUPFAM" id="SSF51338">
    <property type="entry name" value="Composite domain of metallo-dependent hydrolases"/>
    <property type="match status" value="1"/>
</dbReference>
<name>A0ABQ2NPF4_9BACI</name>